<evidence type="ECO:0000313" key="3">
    <source>
        <dbReference type="Proteomes" id="UP001060414"/>
    </source>
</evidence>
<evidence type="ECO:0000313" key="2">
    <source>
        <dbReference type="EMBL" id="UWZ78183.1"/>
    </source>
</evidence>
<dbReference type="Gene3D" id="3.10.180.10">
    <property type="entry name" value="2,3-Dihydroxybiphenyl 1,2-Dioxygenase, domain 1"/>
    <property type="match status" value="1"/>
</dbReference>
<dbReference type="EMBL" id="CP092109">
    <property type="protein sequence ID" value="UWZ78183.1"/>
    <property type="molecule type" value="Genomic_DNA"/>
</dbReference>
<dbReference type="Pfam" id="PF18029">
    <property type="entry name" value="Glyoxalase_6"/>
    <property type="match status" value="1"/>
</dbReference>
<sequence length="127" mass="14350">MHKSRLGNIVIDCHTDDLMREAKFWSAALGCPLPKDAHAQARGKYLQLETRPGEVQIILQQVDHDSRAHLDIETDSIEEEVSRLKKLGAILVSRQDGWMVMQAPSGHRFCVGKPYRGGFEQAANLWE</sequence>
<feature type="domain" description="Glyoxalase-like" evidence="1">
    <location>
        <begin position="9"/>
        <end position="111"/>
    </location>
</feature>
<dbReference type="Proteomes" id="UP001060414">
    <property type="component" value="Chromosome"/>
</dbReference>
<organism evidence="2 3">
    <name type="scientific">Geoalkalibacter halelectricus</name>
    <dbReference type="NCBI Taxonomy" id="2847045"/>
    <lineage>
        <taxon>Bacteria</taxon>
        <taxon>Pseudomonadati</taxon>
        <taxon>Thermodesulfobacteriota</taxon>
        <taxon>Desulfuromonadia</taxon>
        <taxon>Desulfuromonadales</taxon>
        <taxon>Geoalkalibacteraceae</taxon>
        <taxon>Geoalkalibacter</taxon>
    </lineage>
</organism>
<dbReference type="SUPFAM" id="SSF54593">
    <property type="entry name" value="Glyoxalase/Bleomycin resistance protein/Dihydroxybiphenyl dioxygenase"/>
    <property type="match status" value="1"/>
</dbReference>
<protein>
    <recommendedName>
        <fullName evidence="1">Glyoxalase-like domain-containing protein</fullName>
    </recommendedName>
</protein>
<dbReference type="PANTHER" id="PTHR35908">
    <property type="entry name" value="HYPOTHETICAL FUSION PROTEIN"/>
    <property type="match status" value="1"/>
</dbReference>
<dbReference type="PANTHER" id="PTHR35908:SF1">
    <property type="entry name" value="CONSERVED PROTEIN"/>
    <property type="match status" value="1"/>
</dbReference>
<keyword evidence="3" id="KW-1185">Reference proteome</keyword>
<proteinExistence type="predicted"/>
<reference evidence="2" key="1">
    <citation type="journal article" date="2022" name="Environ. Microbiol.">
        <title>Geoalkalibacter halelectricus SAP #1 sp. nov. possessing extracellular electron transfer and mineral#reducing capabilities from a haloalkaline environment.</title>
        <authorList>
            <person name="Yadav S."/>
            <person name="Singh R."/>
            <person name="Sundharam S.S."/>
            <person name="Chaudhary S."/>
            <person name="Krishnamurthi S."/>
            <person name="Patil S.A."/>
        </authorList>
    </citation>
    <scope>NUCLEOTIDE SEQUENCE</scope>
    <source>
        <strain evidence="2">SAP-1</strain>
    </source>
</reference>
<accession>A0ABY5ZGI5</accession>
<dbReference type="InterPro" id="IPR041581">
    <property type="entry name" value="Glyoxalase_6"/>
</dbReference>
<name>A0ABY5ZGI5_9BACT</name>
<dbReference type="RefSeq" id="WP_260746532.1">
    <property type="nucleotide sequence ID" value="NZ_CP092109.1"/>
</dbReference>
<gene>
    <name evidence="2" type="ORF">L9S41_10780</name>
</gene>
<evidence type="ECO:0000259" key="1">
    <source>
        <dbReference type="Pfam" id="PF18029"/>
    </source>
</evidence>
<dbReference type="InterPro" id="IPR029068">
    <property type="entry name" value="Glyas_Bleomycin-R_OHBP_Dase"/>
</dbReference>